<dbReference type="PROSITE" id="PS50076">
    <property type="entry name" value="DNAJ_2"/>
    <property type="match status" value="1"/>
</dbReference>
<reference evidence="3" key="2">
    <citation type="submission" date="2011-03" db="EMBL/GenBank/DDBJ databases">
        <title>The complete genome of Desulfobacca acetoxidans DSM 11109.</title>
        <authorList>
            <consortium name="US DOE Joint Genome Institute (JGI-PGF)"/>
            <person name="Lucas S."/>
            <person name="Copeland A."/>
            <person name="Lapidus A."/>
            <person name="Bruce D."/>
            <person name="Goodwin L."/>
            <person name="Pitluck S."/>
            <person name="Peters L."/>
            <person name="Kyrpides N."/>
            <person name="Mavromatis K."/>
            <person name="Ivanova N."/>
            <person name="Ovchinnikova G."/>
            <person name="Teshima H."/>
            <person name="Detter J.C."/>
            <person name="Han C."/>
            <person name="Land M."/>
            <person name="Hauser L."/>
            <person name="Markowitz V."/>
            <person name="Cheng J.-F."/>
            <person name="Hugenholtz P."/>
            <person name="Woyke T."/>
            <person name="Wu D."/>
            <person name="Spring S."/>
            <person name="Schueler E."/>
            <person name="Brambilla E."/>
            <person name="Klenk H.-P."/>
            <person name="Eisen J.A."/>
        </authorList>
    </citation>
    <scope>NUCLEOTIDE SEQUENCE [LARGE SCALE GENOMIC DNA]</scope>
    <source>
        <strain evidence="3">ATCC 700848 / DSM 11109 / ASRB2</strain>
    </source>
</reference>
<dbReference type="Proteomes" id="UP000000483">
    <property type="component" value="Chromosome"/>
</dbReference>
<reference evidence="2 3" key="1">
    <citation type="journal article" date="2011" name="Stand. Genomic Sci.">
        <title>Complete genome sequence of the acetate-degrading sulfate reducer Desulfobacca acetoxidans type strain (ASRB2).</title>
        <authorList>
            <person name="Goker M."/>
            <person name="Teshima H."/>
            <person name="Lapidus A."/>
            <person name="Nolan M."/>
            <person name="Lucas S."/>
            <person name="Hammon N."/>
            <person name="Deshpande S."/>
            <person name="Cheng J.F."/>
            <person name="Tapia R."/>
            <person name="Han C."/>
            <person name="Goodwin L."/>
            <person name="Pitluck S."/>
            <person name="Huntemann M."/>
            <person name="Liolios K."/>
            <person name="Ivanova N."/>
            <person name="Pagani I."/>
            <person name="Mavromatis K."/>
            <person name="Ovchinikova G."/>
            <person name="Pati A."/>
            <person name="Chen A."/>
            <person name="Palaniappan K."/>
            <person name="Land M."/>
            <person name="Hauser L."/>
            <person name="Brambilla E.M."/>
            <person name="Rohde M."/>
            <person name="Spring S."/>
            <person name="Detter J.C."/>
            <person name="Woyke T."/>
            <person name="Bristow J."/>
            <person name="Eisen J.A."/>
            <person name="Markowitz V."/>
            <person name="Hugenholtz P."/>
            <person name="Kyrpides N.C."/>
            <person name="Klenk H.P."/>
        </authorList>
    </citation>
    <scope>NUCLEOTIDE SEQUENCE [LARGE SCALE GENOMIC DNA]</scope>
    <source>
        <strain evidence="3">ATCC 700848 / DSM 11109 / ASRB2</strain>
    </source>
</reference>
<name>F2NCJ3_DESAR</name>
<dbReference type="RefSeq" id="WP_013706239.1">
    <property type="nucleotide sequence ID" value="NC_015388.1"/>
</dbReference>
<dbReference type="PRINTS" id="PR00625">
    <property type="entry name" value="JDOMAIN"/>
</dbReference>
<keyword evidence="3" id="KW-1185">Reference proteome</keyword>
<keyword evidence="2" id="KW-0346">Stress response</keyword>
<protein>
    <submittedName>
        <fullName evidence="2">Heat shock protein DnaJ domain protein</fullName>
    </submittedName>
</protein>
<organism evidence="2 3">
    <name type="scientific">Desulfobacca acetoxidans (strain ATCC 700848 / DSM 11109 / ASRB2)</name>
    <dbReference type="NCBI Taxonomy" id="880072"/>
    <lineage>
        <taxon>Bacteria</taxon>
        <taxon>Pseudomonadati</taxon>
        <taxon>Thermodesulfobacteriota</taxon>
        <taxon>Desulfobaccia</taxon>
        <taxon>Desulfobaccales</taxon>
        <taxon>Desulfobaccaceae</taxon>
        <taxon>Desulfobacca</taxon>
    </lineage>
</organism>
<dbReference type="InterPro" id="IPR001623">
    <property type="entry name" value="DnaJ_domain"/>
</dbReference>
<evidence type="ECO:0000259" key="1">
    <source>
        <dbReference type="PROSITE" id="PS50076"/>
    </source>
</evidence>
<dbReference type="InterPro" id="IPR052763">
    <property type="entry name" value="DnaJ_C4"/>
</dbReference>
<dbReference type="eggNOG" id="COG0484">
    <property type="taxonomic scope" value="Bacteria"/>
</dbReference>
<dbReference type="Gene3D" id="1.10.287.110">
    <property type="entry name" value="DnaJ domain"/>
    <property type="match status" value="1"/>
</dbReference>
<dbReference type="KEGG" id="dao:Desac_1268"/>
<dbReference type="PANTHER" id="PTHR44825">
    <property type="match status" value="1"/>
</dbReference>
<dbReference type="InterPro" id="IPR036869">
    <property type="entry name" value="J_dom_sf"/>
</dbReference>
<evidence type="ECO:0000313" key="2">
    <source>
        <dbReference type="EMBL" id="AEB09127.1"/>
    </source>
</evidence>
<dbReference type="AlphaFoldDB" id="F2NCJ3"/>
<dbReference type="SMART" id="SM00271">
    <property type="entry name" value="DnaJ"/>
    <property type="match status" value="1"/>
</dbReference>
<sequence>MDLAKARQLLELGLEASRQEIRAAYRRAARRWHPDAAPAETDRHTRMQEINEAYRYILAFLETYRYRLEETPEAKEDYEHWWQTHFGQSMGWENRPRRPRRQKKS</sequence>
<dbReference type="EMBL" id="CP002629">
    <property type="protein sequence ID" value="AEB09127.1"/>
    <property type="molecule type" value="Genomic_DNA"/>
</dbReference>
<proteinExistence type="predicted"/>
<gene>
    <name evidence="2" type="ordered locus">Desac_1268</name>
</gene>
<dbReference type="SUPFAM" id="SSF46565">
    <property type="entry name" value="Chaperone J-domain"/>
    <property type="match status" value="1"/>
</dbReference>
<dbReference type="PANTHER" id="PTHR44825:SF1">
    <property type="entry name" value="DNAJ HOMOLOG SUBFAMILY C MEMBER 4"/>
    <property type="match status" value="1"/>
</dbReference>
<accession>F2NCJ3</accession>
<dbReference type="Pfam" id="PF00226">
    <property type="entry name" value="DnaJ"/>
    <property type="match status" value="1"/>
</dbReference>
<dbReference type="STRING" id="880072.Desac_1268"/>
<feature type="domain" description="J" evidence="1">
    <location>
        <begin position="5"/>
        <end position="82"/>
    </location>
</feature>
<evidence type="ECO:0000313" key="3">
    <source>
        <dbReference type="Proteomes" id="UP000000483"/>
    </source>
</evidence>
<dbReference type="HOGENOM" id="CLU_177536_0_0_7"/>